<name>A0A8X6TIE3_NEPPI</name>
<feature type="non-terminal residue" evidence="1">
    <location>
        <position position="1"/>
    </location>
</feature>
<organism evidence="1 2">
    <name type="scientific">Nephila pilipes</name>
    <name type="common">Giant wood spider</name>
    <name type="synonym">Nephila maculata</name>
    <dbReference type="NCBI Taxonomy" id="299642"/>
    <lineage>
        <taxon>Eukaryota</taxon>
        <taxon>Metazoa</taxon>
        <taxon>Ecdysozoa</taxon>
        <taxon>Arthropoda</taxon>
        <taxon>Chelicerata</taxon>
        <taxon>Arachnida</taxon>
        <taxon>Araneae</taxon>
        <taxon>Araneomorphae</taxon>
        <taxon>Entelegynae</taxon>
        <taxon>Araneoidea</taxon>
        <taxon>Nephilidae</taxon>
        <taxon>Nephila</taxon>
    </lineage>
</organism>
<dbReference type="AlphaFoldDB" id="A0A8X6TIE3"/>
<dbReference type="Proteomes" id="UP000887013">
    <property type="component" value="Unassembled WGS sequence"/>
</dbReference>
<reference evidence="1" key="1">
    <citation type="submission" date="2020-08" db="EMBL/GenBank/DDBJ databases">
        <title>Multicomponent nature underlies the extraordinary mechanical properties of spider dragline silk.</title>
        <authorList>
            <person name="Kono N."/>
            <person name="Nakamura H."/>
            <person name="Mori M."/>
            <person name="Yoshida Y."/>
            <person name="Ohtoshi R."/>
            <person name="Malay A.D."/>
            <person name="Moran D.A.P."/>
            <person name="Tomita M."/>
            <person name="Numata K."/>
            <person name="Arakawa K."/>
        </authorList>
    </citation>
    <scope>NUCLEOTIDE SEQUENCE</scope>
</reference>
<dbReference type="EMBL" id="BMAW01009491">
    <property type="protein sequence ID" value="GFT14043.1"/>
    <property type="molecule type" value="Genomic_DNA"/>
</dbReference>
<keyword evidence="2" id="KW-1185">Reference proteome</keyword>
<comment type="caution">
    <text evidence="1">The sequence shown here is derived from an EMBL/GenBank/DDBJ whole genome shotgun (WGS) entry which is preliminary data.</text>
</comment>
<gene>
    <name evidence="1" type="ORF">NPIL_307761</name>
</gene>
<proteinExistence type="predicted"/>
<accession>A0A8X6TIE3</accession>
<sequence>SWLIKTIGVFFKEKPCVSLVLSPDPFITGSEPSESVWRRGGGRELKGSGWEWVKGSGKRWKGPKCVCGGRRWRLGRTRETF</sequence>
<protein>
    <submittedName>
        <fullName evidence="1">Uncharacterized protein</fullName>
    </submittedName>
</protein>
<evidence type="ECO:0000313" key="1">
    <source>
        <dbReference type="EMBL" id="GFT14043.1"/>
    </source>
</evidence>
<evidence type="ECO:0000313" key="2">
    <source>
        <dbReference type="Proteomes" id="UP000887013"/>
    </source>
</evidence>